<comment type="similarity">
    <text evidence="1">Belongs to the AHA1 family.</text>
</comment>
<organism evidence="3 4">
    <name type="scientific">Salipaludibacillus neizhouensis</name>
    <dbReference type="NCBI Taxonomy" id="885475"/>
    <lineage>
        <taxon>Bacteria</taxon>
        <taxon>Bacillati</taxon>
        <taxon>Bacillota</taxon>
        <taxon>Bacilli</taxon>
        <taxon>Bacillales</taxon>
        <taxon>Bacillaceae</taxon>
    </lineage>
</organism>
<dbReference type="Proteomes" id="UP000281498">
    <property type="component" value="Unassembled WGS sequence"/>
</dbReference>
<dbReference type="SUPFAM" id="SSF55961">
    <property type="entry name" value="Bet v1-like"/>
    <property type="match status" value="1"/>
</dbReference>
<evidence type="ECO:0000256" key="1">
    <source>
        <dbReference type="ARBA" id="ARBA00006817"/>
    </source>
</evidence>
<dbReference type="Pfam" id="PF08327">
    <property type="entry name" value="AHSA1"/>
    <property type="match status" value="1"/>
</dbReference>
<gene>
    <name evidence="3" type="ORF">CR203_15835</name>
</gene>
<evidence type="ECO:0000313" key="4">
    <source>
        <dbReference type="Proteomes" id="UP000281498"/>
    </source>
</evidence>
<proteinExistence type="inferred from homology"/>
<dbReference type="AlphaFoldDB" id="A0A3A9K1Y3"/>
<accession>A0A3A9K1Y3</accession>
<dbReference type="InterPro" id="IPR013538">
    <property type="entry name" value="ASHA1/2-like_C"/>
</dbReference>
<dbReference type="OrthoDB" id="2355173at2"/>
<protein>
    <recommendedName>
        <fullName evidence="2">Activator of Hsp90 ATPase homologue 1/2-like C-terminal domain-containing protein</fullName>
    </recommendedName>
</protein>
<evidence type="ECO:0000313" key="3">
    <source>
        <dbReference type="EMBL" id="RKL66359.1"/>
    </source>
</evidence>
<evidence type="ECO:0000259" key="2">
    <source>
        <dbReference type="Pfam" id="PF08327"/>
    </source>
</evidence>
<name>A0A3A9K1Y3_9BACI</name>
<dbReference type="RefSeq" id="WP_110939141.1">
    <property type="nucleotide sequence ID" value="NZ_KZ614148.1"/>
</dbReference>
<comment type="caution">
    <text evidence="3">The sequence shown here is derived from an EMBL/GenBank/DDBJ whole genome shotgun (WGS) entry which is preliminary data.</text>
</comment>
<dbReference type="EMBL" id="PDOE01000007">
    <property type="protein sequence ID" value="RKL66359.1"/>
    <property type="molecule type" value="Genomic_DNA"/>
</dbReference>
<dbReference type="InterPro" id="IPR023393">
    <property type="entry name" value="START-like_dom_sf"/>
</dbReference>
<dbReference type="Gene3D" id="3.30.530.20">
    <property type="match status" value="1"/>
</dbReference>
<sequence>MKEVQTIEKKVTFQAPIEKVWNAVSNSEAIEEWFMPNNFEAKEGFKFEIQSPFGPSVCEVLTIDPPKHLSFSWGEMGWIISFYLIDLGDSTEFTLTHSGWGKFDELIPETGETHGLVRDRMDNGWNKIVYEDLKKVAEK</sequence>
<dbReference type="CDD" id="cd07814">
    <property type="entry name" value="SRPBCC_CalC_Aha1-like"/>
    <property type="match status" value="1"/>
</dbReference>
<feature type="domain" description="Activator of Hsp90 ATPase homologue 1/2-like C-terminal" evidence="2">
    <location>
        <begin position="15"/>
        <end position="137"/>
    </location>
</feature>
<reference evidence="3 4" key="1">
    <citation type="submission" date="2017-10" db="EMBL/GenBank/DDBJ databases">
        <title>Bacillus sp. nov., a halophilic bacterium isolated from a Keqin Lake.</title>
        <authorList>
            <person name="Wang H."/>
        </authorList>
    </citation>
    <scope>NUCLEOTIDE SEQUENCE [LARGE SCALE GENOMIC DNA]</scope>
    <source>
        <strain evidence="3 4">KCTC 13187</strain>
    </source>
</reference>
<keyword evidence="4" id="KW-1185">Reference proteome</keyword>